<dbReference type="PANTHER" id="PTHR11803">
    <property type="entry name" value="2-IMINOBUTANOATE/2-IMINOPROPANOATE DEAMINASE RIDA"/>
    <property type="match status" value="1"/>
</dbReference>
<feature type="region of interest" description="Disordered" evidence="2">
    <location>
        <begin position="1"/>
        <end position="23"/>
    </location>
</feature>
<evidence type="ECO:0000313" key="3">
    <source>
        <dbReference type="EMBL" id="KAJ3554154.1"/>
    </source>
</evidence>
<dbReference type="VEuPathDB" id="FungiDB:F4678DRAFT_464523"/>
<dbReference type="Proteomes" id="UP001148614">
    <property type="component" value="Unassembled WGS sequence"/>
</dbReference>
<reference evidence="3" key="1">
    <citation type="submission" date="2022-07" db="EMBL/GenBank/DDBJ databases">
        <title>Genome Sequence of Xylaria arbuscula.</title>
        <authorList>
            <person name="Buettner E."/>
        </authorList>
    </citation>
    <scope>NUCLEOTIDE SEQUENCE</scope>
    <source>
        <strain evidence="3">VT107</strain>
    </source>
</reference>
<name>A0A9W8N4B0_9PEZI</name>
<dbReference type="SUPFAM" id="SSF55298">
    <property type="entry name" value="YjgF-like"/>
    <property type="match status" value="1"/>
</dbReference>
<dbReference type="Gene3D" id="3.30.1330.40">
    <property type="entry name" value="RutC-like"/>
    <property type="match status" value="1"/>
</dbReference>
<sequence>MADVEEEKGEVQRAGEIPGQEPSDVAIAQFRTPITSIVPSSSNRSNMKKKRRRVTLRCHSCQEIAGVPPTQQDTGMFIGAAVVRPERDPASPLLHEKAWRATAIRVESPATMSPTKEAVSTQNAPAPLPQFSQAIKYNGMVYCSGSIGMDMTTKALAQGGVQPETRAAIKNMSAILEAAGSSLDNIVKINVFLTTMDDFAPMNEVYDEFFGSINAKPCRTCVAVHQLPFGAKMEIECTAFEQPTSKL</sequence>
<dbReference type="GO" id="GO:0005739">
    <property type="term" value="C:mitochondrion"/>
    <property type="evidence" value="ECO:0007669"/>
    <property type="project" value="TreeGrafter"/>
</dbReference>
<dbReference type="PANTHER" id="PTHR11803:SF42">
    <property type="entry name" value="MMF1"/>
    <property type="match status" value="1"/>
</dbReference>
<accession>A0A9W8N4B0</accession>
<evidence type="ECO:0000256" key="1">
    <source>
        <dbReference type="ARBA" id="ARBA00010552"/>
    </source>
</evidence>
<dbReference type="InterPro" id="IPR006056">
    <property type="entry name" value="RidA"/>
</dbReference>
<proteinExistence type="inferred from homology"/>
<organism evidence="3 4">
    <name type="scientific">Xylaria arbuscula</name>
    <dbReference type="NCBI Taxonomy" id="114810"/>
    <lineage>
        <taxon>Eukaryota</taxon>
        <taxon>Fungi</taxon>
        <taxon>Dikarya</taxon>
        <taxon>Ascomycota</taxon>
        <taxon>Pezizomycotina</taxon>
        <taxon>Sordariomycetes</taxon>
        <taxon>Xylariomycetidae</taxon>
        <taxon>Xylariales</taxon>
        <taxon>Xylariaceae</taxon>
        <taxon>Xylaria</taxon>
    </lineage>
</organism>
<gene>
    <name evidence="3" type="ORF">NPX13_g10691</name>
</gene>
<dbReference type="EMBL" id="JANPWZ010003126">
    <property type="protein sequence ID" value="KAJ3554154.1"/>
    <property type="molecule type" value="Genomic_DNA"/>
</dbReference>
<dbReference type="FunFam" id="3.30.1330.40:FF:000001">
    <property type="entry name" value="L-PSP family endoribonuclease"/>
    <property type="match status" value="1"/>
</dbReference>
<dbReference type="GO" id="GO:0005829">
    <property type="term" value="C:cytosol"/>
    <property type="evidence" value="ECO:0007669"/>
    <property type="project" value="TreeGrafter"/>
</dbReference>
<keyword evidence="4" id="KW-1185">Reference proteome</keyword>
<dbReference type="GO" id="GO:0019239">
    <property type="term" value="F:deaminase activity"/>
    <property type="evidence" value="ECO:0007669"/>
    <property type="project" value="TreeGrafter"/>
</dbReference>
<dbReference type="InterPro" id="IPR035959">
    <property type="entry name" value="RutC-like_sf"/>
</dbReference>
<dbReference type="AlphaFoldDB" id="A0A9W8N4B0"/>
<dbReference type="CDD" id="cd00448">
    <property type="entry name" value="YjgF_YER057c_UK114_family"/>
    <property type="match status" value="1"/>
</dbReference>
<comment type="similarity">
    <text evidence="1">Belongs to the RutC family.</text>
</comment>
<dbReference type="NCBIfam" id="TIGR00004">
    <property type="entry name" value="Rid family detoxifying hydrolase"/>
    <property type="match status" value="1"/>
</dbReference>
<protein>
    <submittedName>
        <fullName evidence="3">Uncharacterized protein</fullName>
    </submittedName>
</protein>
<evidence type="ECO:0000256" key="2">
    <source>
        <dbReference type="SAM" id="MobiDB-lite"/>
    </source>
</evidence>
<dbReference type="Pfam" id="PF01042">
    <property type="entry name" value="Ribonuc_L-PSP"/>
    <property type="match status" value="1"/>
</dbReference>
<comment type="caution">
    <text evidence="3">The sequence shown here is derived from an EMBL/GenBank/DDBJ whole genome shotgun (WGS) entry which is preliminary data.</text>
</comment>
<evidence type="ECO:0000313" key="4">
    <source>
        <dbReference type="Proteomes" id="UP001148614"/>
    </source>
</evidence>
<dbReference type="InterPro" id="IPR006175">
    <property type="entry name" value="YjgF/YER057c/UK114"/>
</dbReference>